<evidence type="ECO:0000259" key="5">
    <source>
        <dbReference type="SMART" id="SM00237"/>
    </source>
</evidence>
<evidence type="ECO:0000313" key="6">
    <source>
        <dbReference type="EMBL" id="OEK04573.1"/>
    </source>
</evidence>
<evidence type="ECO:0000256" key="1">
    <source>
        <dbReference type="ARBA" id="ARBA00022729"/>
    </source>
</evidence>
<comment type="caution">
    <text evidence="6">The sequence shown here is derived from an EMBL/GenBank/DDBJ whole genome shotgun (WGS) entry which is preliminary data.</text>
</comment>
<dbReference type="GO" id="GO:0007154">
    <property type="term" value="P:cell communication"/>
    <property type="evidence" value="ECO:0007669"/>
    <property type="project" value="InterPro"/>
</dbReference>
<evidence type="ECO:0000256" key="3">
    <source>
        <dbReference type="ARBA" id="ARBA00022837"/>
    </source>
</evidence>
<dbReference type="Gene3D" id="2.60.40.2030">
    <property type="match status" value="4"/>
</dbReference>
<dbReference type="EMBL" id="MDGQ01000005">
    <property type="protein sequence ID" value="OEK04573.1"/>
    <property type="molecule type" value="Genomic_DNA"/>
</dbReference>
<dbReference type="GO" id="GO:0005975">
    <property type="term" value="P:carbohydrate metabolic process"/>
    <property type="evidence" value="ECO:0007669"/>
    <property type="project" value="UniProtKB-ARBA"/>
</dbReference>
<keyword evidence="4" id="KW-0813">Transport</keyword>
<evidence type="ECO:0000256" key="4">
    <source>
        <dbReference type="ARBA" id="ARBA00023065"/>
    </source>
</evidence>
<dbReference type="Proteomes" id="UP000095552">
    <property type="component" value="Unassembled WGS sequence"/>
</dbReference>
<dbReference type="GO" id="GO:0004553">
    <property type="term" value="F:hydrolase activity, hydrolyzing O-glycosyl compounds"/>
    <property type="evidence" value="ECO:0007669"/>
    <property type="project" value="UniProtKB-ARBA"/>
</dbReference>
<proteinExistence type="predicted"/>
<dbReference type="InterPro" id="IPR013320">
    <property type="entry name" value="ConA-like_dom_sf"/>
</dbReference>
<keyword evidence="3" id="KW-0106">Calcium</keyword>
<dbReference type="InterPro" id="IPR058515">
    <property type="entry name" value="DUF8202"/>
</dbReference>
<keyword evidence="2" id="KW-0677">Repeat</keyword>
<organism evidence="6 7">
    <name type="scientific">Roseivirga misakiensis</name>
    <dbReference type="NCBI Taxonomy" id="1563681"/>
    <lineage>
        <taxon>Bacteria</taxon>
        <taxon>Pseudomonadati</taxon>
        <taxon>Bacteroidota</taxon>
        <taxon>Cytophagia</taxon>
        <taxon>Cytophagales</taxon>
        <taxon>Roseivirgaceae</taxon>
        <taxon>Roseivirga</taxon>
    </lineage>
</organism>
<dbReference type="GO" id="GO:0030001">
    <property type="term" value="P:metal ion transport"/>
    <property type="evidence" value="ECO:0007669"/>
    <property type="project" value="TreeGrafter"/>
</dbReference>
<keyword evidence="4" id="KW-0406">Ion transport</keyword>
<evidence type="ECO:0000313" key="7">
    <source>
        <dbReference type="Proteomes" id="UP000095552"/>
    </source>
</evidence>
<feature type="domain" description="Calx-beta" evidence="5">
    <location>
        <begin position="486"/>
        <end position="586"/>
    </location>
</feature>
<dbReference type="InterPro" id="IPR051171">
    <property type="entry name" value="CaCA"/>
</dbReference>
<dbReference type="GO" id="GO:0016020">
    <property type="term" value="C:membrane"/>
    <property type="evidence" value="ECO:0007669"/>
    <property type="project" value="InterPro"/>
</dbReference>
<sequence>MSTNVLWVNADGISNVLNGSELKLWYDFSGNGNHLSKSGSTNATLPDYITNVINGLPVVRFSGNHDRLVKSVFNTFPTSAITAIYVNKTSDNGDGILSYSYGTGADSNGFLIFNSENLKFHRASANLETNVNVSNGQFNLVDIRWRDSDDQLSIFANGGVTSAFNGTVAASAITTGGTLALAGEQDSIDDGYSSSQTHQGDFAEVILYNTYLNDAQLIIVENYLAAKYSLSISNDYYDYQGSYGYDVAGIGRVNANNVHNEAMSDSIISVNSATDLNDNEFLLFGHNNEDVLNWVSESDATFSYRIARAWQVDESGEVGNVNIEIDVSQLPQLPNGYENYQLIVSTNEDFTDGVTYDLTLMSGTIYGVNEVNLTAGEFVSLVIPNTVQFTVTQANIFEGNDLTIDIEISQPLTEDVLIGLSSANGSAIVVDDFSLPQNQLTIVAGNTTAELTITITDDQLVEADEIFNLLLENVPDGLTIGTNASLEVTILDNDDDRKIYFGTGAASGNEDVANVTIPVTLSLANANSNTSIDYSVIGGTATINSDYTFNEGTLTFNTGETQGAISFTVNSDFLFENDETIVVRLSNPIGANLSNSQPVEYTYTILNDDSNIYMNFTSSSATGGEDDEIVTVEISLSESIPADSEIDYVVSGSSTADDTDHDLIDGAITIPAGSTTGTITFSVYKDALVEPDETIIIALSGSSSLSLGGQSEFTYTITDSPLGYTGPGGVGDATTLVLWARAEDLNLEGGDRVSVWPDASGNGNDLTQSNTDFQPIFRTAEESRNNRPRIEFDGVNDRMLKLNFTDFPTHSYTILNTTGYTPSIVPYFSYGSSATSNEIEFYVVDEFLDPVDISINGIIVENLSIFPGFQDNNTAFAYNRITNLLTLTRTNSQEPITGNKIINEEFENLSNVTDLTAGGNYVLGARFGASAQEVVDGVLIPAELNIDDNLGFFDSGYLEAIIYNVYLNDAQRHILLNYQIAKHRNWEGDEWVYRSNYGIDLAGIGRTSDLSKHLDAQGTGIVRINNAQDLNDNEFFLWGHDGDLMAFETTDLPSGINKRLARTWSSIEKTIAPDEDNASASVDVGAIDISFDISEIGTIPVSDLYLLIDDDGTFASGATQISNGIDDGNGVIRFSGVEDIQDGSFFTIGATLPIAEFEVSTAEGSESVTELEITVKLDQTVSDDVEIAYTVDLGGTATQGVDFQLADGTLTITAGASEATISVSISEDTLDELDETFSVSLSSEDVIIGTVPTYTYTILDDKIGYSGPGGIGNTNTMALWLKPEALIGLVEDQGLVSAWPDDSGNGNDLTQGTVSLQPKFIEDAANGWPAVQFSATANNYLESSGFLNFNSQSFSFFHVSRDASTTPVNASMYSFGNEHEIDYFKTAGPGIERGFDLYGQYIPVLNNERYDAFIINEYIWKERDLSYSVLANRGGAIGTISNSTYASFDRPTTEDAPNFVLASRYNQGDSPVYSNYYSGDFLEFVAFNKGVNTAQQDLLRVYLEIKYGITPTLKLYEHGTADGENFVFDIAGIGKVSDDDYHIDSQGTGMVRINNPQALDNGDFLVWAHDGIDLHESTNDVPAGVAIRFERKWRVSELRDTSPDDIFEVGDVGAIDISFDLTGLGEVDAADLVLLVDSDGVFSDGATSISNAVSEGDNIYKFEGVNAINDGDYFTLATADVNDTPLPVELISFEGQIVNGNRVMLDWKTAAEFHNSHFQVERSHNGTAFEVVGIVQSKGESGEINEYSLMDLNPINGINYYRLKQFDLDGSFEYSQIVSLTLEKQYQESEFVLAPNPVNLGETLELKVNSSTADNYNIQIVDVMGRSLFNYSAAVITGQNIIRINTHKLSKGVNFMLIRGTKGEVKRFKVLIK</sequence>
<protein>
    <recommendedName>
        <fullName evidence="5">Calx-beta domain-containing protein</fullName>
    </recommendedName>
</protein>
<keyword evidence="7" id="KW-1185">Reference proteome</keyword>
<dbReference type="Gene3D" id="2.60.120.200">
    <property type="match status" value="1"/>
</dbReference>
<evidence type="ECO:0000256" key="2">
    <source>
        <dbReference type="ARBA" id="ARBA00022737"/>
    </source>
</evidence>
<gene>
    <name evidence="6" type="ORF">BFP71_13995</name>
</gene>
<dbReference type="SUPFAM" id="SSF141072">
    <property type="entry name" value="CalX-like"/>
    <property type="match status" value="4"/>
</dbReference>
<keyword evidence="1" id="KW-0732">Signal</keyword>
<accession>A0A1E5SZM1</accession>
<dbReference type="SUPFAM" id="SSF49899">
    <property type="entry name" value="Concanavalin A-like lectins/glucanases"/>
    <property type="match status" value="1"/>
</dbReference>
<dbReference type="STRING" id="1563681.BFP71_13995"/>
<dbReference type="InterPro" id="IPR038081">
    <property type="entry name" value="CalX-like_sf"/>
</dbReference>
<name>A0A1E5SZM1_9BACT</name>
<dbReference type="PANTHER" id="PTHR11878">
    <property type="entry name" value="SODIUM/CALCIUM EXCHANGER"/>
    <property type="match status" value="1"/>
</dbReference>
<reference evidence="6 7" key="1">
    <citation type="submission" date="2016-08" db="EMBL/GenBank/DDBJ databases">
        <title>Draft genome of Fabibacter sp. strain SK-8.</title>
        <authorList>
            <person name="Wong S.-K."/>
            <person name="Hamasaki K."/>
            <person name="Yoshizawa S."/>
        </authorList>
    </citation>
    <scope>NUCLEOTIDE SEQUENCE [LARGE SCALE GENOMIC DNA]</scope>
    <source>
        <strain evidence="6 7">SK-8</strain>
    </source>
</reference>
<dbReference type="PANTHER" id="PTHR11878:SF65">
    <property type="entry name" value="NA_CA-EXCHANGE PROTEIN, ISOFORM G"/>
    <property type="match status" value="1"/>
</dbReference>
<dbReference type="Pfam" id="PF26628">
    <property type="entry name" value="DUF8202"/>
    <property type="match status" value="3"/>
</dbReference>
<dbReference type="InterPro" id="IPR003644">
    <property type="entry name" value="Calx_beta"/>
</dbReference>
<feature type="domain" description="Calx-beta" evidence="5">
    <location>
        <begin position="1147"/>
        <end position="1242"/>
    </location>
</feature>
<dbReference type="SMART" id="SM00237">
    <property type="entry name" value="Calx_beta"/>
    <property type="match status" value="2"/>
</dbReference>
<dbReference type="Pfam" id="PF03160">
    <property type="entry name" value="Calx-beta"/>
    <property type="match status" value="2"/>
</dbReference>